<evidence type="ECO:0000313" key="4">
    <source>
        <dbReference type="Proteomes" id="UP001314170"/>
    </source>
</evidence>
<dbReference type="EMBL" id="CAWUPB010000851">
    <property type="protein sequence ID" value="CAK7327247.1"/>
    <property type="molecule type" value="Genomic_DNA"/>
</dbReference>
<organism evidence="3 4">
    <name type="scientific">Dovyalis caffra</name>
    <dbReference type="NCBI Taxonomy" id="77055"/>
    <lineage>
        <taxon>Eukaryota</taxon>
        <taxon>Viridiplantae</taxon>
        <taxon>Streptophyta</taxon>
        <taxon>Embryophyta</taxon>
        <taxon>Tracheophyta</taxon>
        <taxon>Spermatophyta</taxon>
        <taxon>Magnoliopsida</taxon>
        <taxon>eudicotyledons</taxon>
        <taxon>Gunneridae</taxon>
        <taxon>Pentapetalae</taxon>
        <taxon>rosids</taxon>
        <taxon>fabids</taxon>
        <taxon>Malpighiales</taxon>
        <taxon>Salicaceae</taxon>
        <taxon>Flacourtieae</taxon>
        <taxon>Dovyalis</taxon>
    </lineage>
</organism>
<dbReference type="PANTHER" id="PTHR43475">
    <property type="entry name" value="METHYLTHIORIBOSE-1-PHOSPHATE ISOMERASE"/>
    <property type="match status" value="1"/>
</dbReference>
<name>A0AAV1R2V3_9ROSI</name>
<protein>
    <submittedName>
        <fullName evidence="3">Uncharacterized protein</fullName>
    </submittedName>
</protein>
<dbReference type="Pfam" id="PF01008">
    <property type="entry name" value="IF-2B"/>
    <property type="match status" value="1"/>
</dbReference>
<dbReference type="AlphaFoldDB" id="A0AAV1R2V3"/>
<comment type="similarity">
    <text evidence="1 2">Belongs to the eIF-2B alpha/beta/delta subunits family.</text>
</comment>
<accession>A0AAV1R2V3</accession>
<evidence type="ECO:0000313" key="3">
    <source>
        <dbReference type="EMBL" id="CAK7327247.1"/>
    </source>
</evidence>
<dbReference type="PANTHER" id="PTHR43475:SF1">
    <property type="entry name" value="METHYLTHIORIBOSE-1-PHOSPHATE ISOMERASE"/>
    <property type="match status" value="1"/>
</dbReference>
<reference evidence="3 4" key="1">
    <citation type="submission" date="2024-01" db="EMBL/GenBank/DDBJ databases">
        <authorList>
            <person name="Waweru B."/>
        </authorList>
    </citation>
    <scope>NUCLEOTIDE SEQUENCE [LARGE SCALE GENOMIC DNA]</scope>
</reference>
<dbReference type="SUPFAM" id="SSF100950">
    <property type="entry name" value="NagB/RpiA/CoA transferase-like"/>
    <property type="match status" value="1"/>
</dbReference>
<dbReference type="Proteomes" id="UP001314170">
    <property type="component" value="Unassembled WGS sequence"/>
</dbReference>
<proteinExistence type="inferred from homology"/>
<gene>
    <name evidence="3" type="ORF">DCAF_LOCUS4954</name>
</gene>
<keyword evidence="4" id="KW-1185">Reference proteome</keyword>
<sequence>MQTVYHNAYHNDPYSKELGIKISEKLTSVEARFLPPYGYPGCKSLWAVVVTLVALKAFELVYEKIPATLTTDSTIAALMKEVKVNVVIIGADCDTANKIGTYNLVVCLMHHSIPLYVAAPLTSIDSSFSLVKEIIIEERSPKELLNSRGGLGEQVAASRIFVWNPTFDVTPASLISGIITEKGVITKMGTDDFNTEDFI</sequence>
<dbReference type="InterPro" id="IPR042529">
    <property type="entry name" value="IF_2B-like_C"/>
</dbReference>
<comment type="caution">
    <text evidence="3">The sequence shown here is derived from an EMBL/GenBank/DDBJ whole genome shotgun (WGS) entry which is preliminary data.</text>
</comment>
<dbReference type="GO" id="GO:0046523">
    <property type="term" value="F:S-methyl-5-thioribose-1-phosphate isomerase activity"/>
    <property type="evidence" value="ECO:0007669"/>
    <property type="project" value="TreeGrafter"/>
</dbReference>
<dbReference type="InterPro" id="IPR000649">
    <property type="entry name" value="IF-2B-related"/>
</dbReference>
<dbReference type="GO" id="GO:0019509">
    <property type="term" value="P:L-methionine salvage from methylthioadenosine"/>
    <property type="evidence" value="ECO:0007669"/>
    <property type="project" value="TreeGrafter"/>
</dbReference>
<evidence type="ECO:0000256" key="1">
    <source>
        <dbReference type="ARBA" id="ARBA00007251"/>
    </source>
</evidence>
<dbReference type="Gene3D" id="3.40.50.10470">
    <property type="entry name" value="Translation initiation factor eif-2b, domain 2"/>
    <property type="match status" value="1"/>
</dbReference>
<evidence type="ECO:0000256" key="2">
    <source>
        <dbReference type="RuleBase" id="RU003814"/>
    </source>
</evidence>
<dbReference type="InterPro" id="IPR037171">
    <property type="entry name" value="NagB/RpiA_transferase-like"/>
</dbReference>